<geneLocation type="plasmid" evidence="1 2">
    <name>pRAHAQ02</name>
</geneLocation>
<organism evidence="1 2">
    <name type="scientific">Rahnella sp. (strain Y9602)</name>
    <dbReference type="NCBI Taxonomy" id="2703885"/>
    <lineage>
        <taxon>Bacteria</taxon>
        <taxon>Pseudomonadati</taxon>
        <taxon>Pseudomonadota</taxon>
        <taxon>Gammaproteobacteria</taxon>
        <taxon>Enterobacterales</taxon>
        <taxon>Yersiniaceae</taxon>
        <taxon>Rahnella</taxon>
    </lineage>
</organism>
<protein>
    <submittedName>
        <fullName evidence="1">Uncharacterized protein</fullName>
    </submittedName>
</protein>
<reference evidence="2" key="1">
    <citation type="submission" date="2011-01" db="EMBL/GenBank/DDBJ databases">
        <title>Complete sequence of plasmid2 of Rahnella sp. Y9602.</title>
        <authorList>
            <consortium name="US DOE Joint Genome Institute"/>
            <person name="Lucas S."/>
            <person name="Copeland A."/>
            <person name="Lapidus A."/>
            <person name="Cheng J.-F."/>
            <person name="Goodwin L."/>
            <person name="Pitluck S."/>
            <person name="Lu M."/>
            <person name="Detter J.C."/>
            <person name="Han C."/>
            <person name="Tapia R."/>
            <person name="Land M."/>
            <person name="Hauser L."/>
            <person name="Kyrpides N."/>
            <person name="Ivanova N."/>
            <person name="Ovchinnikova G."/>
            <person name="Pagani I."/>
            <person name="Sobecky P.A."/>
            <person name="Martinez R.J."/>
            <person name="Woyke T."/>
        </authorList>
    </citation>
    <scope>NUCLEOTIDE SEQUENCE [LARGE SCALE GENOMIC DNA]</scope>
    <source>
        <strain evidence="2">Y9602</strain>
        <plasmid evidence="2">pRAHAQ02</plasmid>
    </source>
</reference>
<dbReference type="Proteomes" id="UP000007257">
    <property type="component" value="Plasmid pRAHAQ02"/>
</dbReference>
<evidence type="ECO:0000313" key="1">
    <source>
        <dbReference type="EMBL" id="ADW76683.1"/>
    </source>
</evidence>
<dbReference type="RefSeq" id="WP_013578362.1">
    <property type="nucleotide sequence ID" value="NC_015063.1"/>
</dbReference>
<dbReference type="OrthoDB" id="3818700at2"/>
<proteinExistence type="predicted"/>
<evidence type="ECO:0000313" key="2">
    <source>
        <dbReference type="Proteomes" id="UP000007257"/>
    </source>
</evidence>
<gene>
    <name evidence="1" type="ordered locus">Rahaq_5117</name>
</gene>
<dbReference type="KEGG" id="rah:Rahaq_5117"/>
<reference evidence="1 2" key="2">
    <citation type="journal article" date="2012" name="J. Bacteriol.">
        <title>Complete Genome Sequence of Rahnella sp. Strain Y9602, a Gammaproteobacterium Isolate from Metal- and Radionuclide-Contaminated Soil.</title>
        <authorList>
            <person name="Martinez R.J."/>
            <person name="Bruce D."/>
            <person name="Detter C."/>
            <person name="Goodwin L.A."/>
            <person name="Han J."/>
            <person name="Han C.S."/>
            <person name="Held B."/>
            <person name="Land M.L."/>
            <person name="Mikhailova N."/>
            <person name="Nolan M."/>
            <person name="Pennacchio L."/>
            <person name="Pitluck S."/>
            <person name="Tapia R."/>
            <person name="Woyke T."/>
            <person name="Sobecky P.A."/>
        </authorList>
    </citation>
    <scope>NUCLEOTIDE SEQUENCE [LARGE SCALE GENOMIC DNA]</scope>
    <source>
        <strain evidence="1 2">Y9602</strain>
        <plasmid evidence="1">pRAHAQ02</plasmid>
    </source>
</reference>
<dbReference type="EMBL" id="CP002507">
    <property type="protein sequence ID" value="ADW76683.1"/>
    <property type="molecule type" value="Genomic_DNA"/>
</dbReference>
<name>A0A0H3FPC8_RAHSY</name>
<dbReference type="AlphaFoldDB" id="A0A0H3FPC8"/>
<keyword evidence="1" id="KW-0614">Plasmid</keyword>
<dbReference type="HOGENOM" id="CLU_1169905_0_0_6"/>
<accession>A0A0H3FPC8</accession>
<sequence>MKNAIDFVDSSIDDLDVRPKNAIVDFYTSIELFLKARLMLEHWTLILEEPGKGNIQSFSIGDFKSIYLEGAVKRLKSILAINISDTILDNFKELGEHRNQIVHFSHTEYSTLEANKAGVVAQQWSSWHHLYKLLTDDWKEQFLDHQDEFGRVHKRMLTQNEFLKVRFTEFSKQLEILKHKGIKVVTCNQCEFEAGQVTATLEWGDEYECLVCESNGLALALITDTLDCPRCEVPFQF</sequence>